<comment type="caution">
    <text evidence="6">The sequence shown here is derived from an EMBL/GenBank/DDBJ whole genome shotgun (WGS) entry which is preliminary data.</text>
</comment>
<dbReference type="RefSeq" id="WP_369287475.1">
    <property type="nucleotide sequence ID" value="NZ_JBFTEG010000007.1"/>
</dbReference>
<keyword evidence="1" id="KW-0805">Transcription regulation</keyword>
<dbReference type="PANTHER" id="PTHR47506">
    <property type="entry name" value="TRANSCRIPTIONAL REGULATORY PROTEIN"/>
    <property type="match status" value="1"/>
</dbReference>
<dbReference type="PANTHER" id="PTHR47506:SF1">
    <property type="entry name" value="HTH-TYPE TRANSCRIPTIONAL REGULATOR YJDC"/>
    <property type="match status" value="1"/>
</dbReference>
<protein>
    <submittedName>
        <fullName evidence="6">TetR/AcrR family transcriptional regulator</fullName>
    </submittedName>
</protein>
<accession>A0ABV3YTS2</accession>
<sequence length="185" mass="20551">MASSKREQLLNTALQLFYREGYHSTGIDRILAESGVAKMTLYKHFKSKDELILAALQVQHEQIAARMRQSLEELAPREAILQAYDGLHLWLSEQGFCGCLFLHAAAEFHERSHPIHRQAAEHKRFVLAYFRGALLALGLAQAEVLAAQLQFLFEGALSMAHLYGPADQALQAKAAAEQLLVAVGV</sequence>
<keyword evidence="7" id="KW-1185">Reference proteome</keyword>
<keyword evidence="2 4" id="KW-0238">DNA-binding</keyword>
<evidence type="ECO:0000256" key="4">
    <source>
        <dbReference type="PROSITE-ProRule" id="PRU00335"/>
    </source>
</evidence>
<evidence type="ECO:0000313" key="7">
    <source>
        <dbReference type="Proteomes" id="UP001560296"/>
    </source>
</evidence>
<name>A0ABV3YTS2_9PSED</name>
<reference evidence="6 7" key="1">
    <citation type="submission" date="2024-07" db="EMBL/GenBank/DDBJ databases">
        <authorList>
            <person name="Li M."/>
        </authorList>
    </citation>
    <scope>NUCLEOTIDE SEQUENCE [LARGE SCALE GENOMIC DNA]</scope>
    <source>
        <strain evidence="6 7">25A3E</strain>
    </source>
</reference>
<feature type="domain" description="HTH tetR-type" evidence="5">
    <location>
        <begin position="3"/>
        <end position="63"/>
    </location>
</feature>
<feature type="DNA-binding region" description="H-T-H motif" evidence="4">
    <location>
        <begin position="26"/>
        <end position="45"/>
    </location>
</feature>
<evidence type="ECO:0000259" key="5">
    <source>
        <dbReference type="PROSITE" id="PS50977"/>
    </source>
</evidence>
<dbReference type="Proteomes" id="UP001560296">
    <property type="component" value="Unassembled WGS sequence"/>
</dbReference>
<dbReference type="SUPFAM" id="SSF48498">
    <property type="entry name" value="Tetracyclin repressor-like, C-terminal domain"/>
    <property type="match status" value="1"/>
</dbReference>
<proteinExistence type="predicted"/>
<dbReference type="InterPro" id="IPR036271">
    <property type="entry name" value="Tet_transcr_reg_TetR-rel_C_sf"/>
</dbReference>
<keyword evidence="3" id="KW-0804">Transcription</keyword>
<dbReference type="InterPro" id="IPR001647">
    <property type="entry name" value="HTH_TetR"/>
</dbReference>
<evidence type="ECO:0000256" key="3">
    <source>
        <dbReference type="ARBA" id="ARBA00023163"/>
    </source>
</evidence>
<dbReference type="PROSITE" id="PS50977">
    <property type="entry name" value="HTH_TETR_2"/>
    <property type="match status" value="1"/>
</dbReference>
<dbReference type="SUPFAM" id="SSF46689">
    <property type="entry name" value="Homeodomain-like"/>
    <property type="match status" value="1"/>
</dbReference>
<dbReference type="Pfam" id="PF00440">
    <property type="entry name" value="TetR_N"/>
    <property type="match status" value="1"/>
</dbReference>
<dbReference type="PRINTS" id="PR00455">
    <property type="entry name" value="HTHTETR"/>
</dbReference>
<evidence type="ECO:0000256" key="1">
    <source>
        <dbReference type="ARBA" id="ARBA00023015"/>
    </source>
</evidence>
<organism evidence="6 7">
    <name type="scientific">Pseudomonas zhanjiangensis</name>
    <dbReference type="NCBI Taxonomy" id="3239015"/>
    <lineage>
        <taxon>Bacteria</taxon>
        <taxon>Pseudomonadati</taxon>
        <taxon>Pseudomonadota</taxon>
        <taxon>Gammaproteobacteria</taxon>
        <taxon>Pseudomonadales</taxon>
        <taxon>Pseudomonadaceae</taxon>
        <taxon>Pseudomonas</taxon>
    </lineage>
</organism>
<dbReference type="Gene3D" id="1.10.357.10">
    <property type="entry name" value="Tetracycline Repressor, domain 2"/>
    <property type="match status" value="1"/>
</dbReference>
<dbReference type="EMBL" id="JBFTEG010000007">
    <property type="protein sequence ID" value="MEX6502504.1"/>
    <property type="molecule type" value="Genomic_DNA"/>
</dbReference>
<dbReference type="InterPro" id="IPR009057">
    <property type="entry name" value="Homeodomain-like_sf"/>
</dbReference>
<gene>
    <name evidence="6" type="ORF">AB5S05_10560</name>
</gene>
<evidence type="ECO:0000256" key="2">
    <source>
        <dbReference type="ARBA" id="ARBA00023125"/>
    </source>
</evidence>
<evidence type="ECO:0000313" key="6">
    <source>
        <dbReference type="EMBL" id="MEX6502504.1"/>
    </source>
</evidence>